<accession>A0A9W8HER8</accession>
<evidence type="ECO:0000313" key="2">
    <source>
        <dbReference type="EMBL" id="KAJ2781994.1"/>
    </source>
</evidence>
<proteinExistence type="predicted"/>
<feature type="compositionally biased region" description="Gly residues" evidence="1">
    <location>
        <begin position="47"/>
        <end position="57"/>
    </location>
</feature>
<gene>
    <name evidence="2" type="ORF">H4R18_002550</name>
</gene>
<feature type="region of interest" description="Disordered" evidence="1">
    <location>
        <begin position="23"/>
        <end position="68"/>
    </location>
</feature>
<dbReference type="Proteomes" id="UP001140217">
    <property type="component" value="Unassembled WGS sequence"/>
</dbReference>
<feature type="compositionally biased region" description="Low complexity" evidence="1">
    <location>
        <begin position="30"/>
        <end position="46"/>
    </location>
</feature>
<dbReference type="GO" id="GO:0030036">
    <property type="term" value="P:actin cytoskeleton organization"/>
    <property type="evidence" value="ECO:0007669"/>
    <property type="project" value="TreeGrafter"/>
</dbReference>
<reference evidence="2" key="1">
    <citation type="submission" date="2022-07" db="EMBL/GenBank/DDBJ databases">
        <title>Phylogenomic reconstructions and comparative analyses of Kickxellomycotina fungi.</title>
        <authorList>
            <person name="Reynolds N.K."/>
            <person name="Stajich J.E."/>
            <person name="Barry K."/>
            <person name="Grigoriev I.V."/>
            <person name="Crous P."/>
            <person name="Smith M.E."/>
        </authorList>
    </citation>
    <scope>NUCLEOTIDE SEQUENCE</scope>
    <source>
        <strain evidence="2">NBRC 105414</strain>
    </source>
</reference>
<name>A0A9W8HER8_9FUNG</name>
<protein>
    <submittedName>
        <fullName evidence="2">Uncharacterized protein</fullName>
    </submittedName>
</protein>
<comment type="caution">
    <text evidence="2">The sequence shown here is derived from an EMBL/GenBank/DDBJ whole genome shotgun (WGS) entry which is preliminary data.</text>
</comment>
<evidence type="ECO:0000256" key="1">
    <source>
        <dbReference type="SAM" id="MobiDB-lite"/>
    </source>
</evidence>
<organism evidence="2 3">
    <name type="scientific">Coemansia javaensis</name>
    <dbReference type="NCBI Taxonomy" id="2761396"/>
    <lineage>
        <taxon>Eukaryota</taxon>
        <taxon>Fungi</taxon>
        <taxon>Fungi incertae sedis</taxon>
        <taxon>Zoopagomycota</taxon>
        <taxon>Kickxellomycotina</taxon>
        <taxon>Kickxellomycetes</taxon>
        <taxon>Kickxellales</taxon>
        <taxon>Kickxellaceae</taxon>
        <taxon>Coemansia</taxon>
    </lineage>
</organism>
<dbReference type="PANTHER" id="PTHR12751">
    <property type="entry name" value="PHOSPHATASE AND ACTIN REGULATOR PHACTR"/>
    <property type="match status" value="1"/>
</dbReference>
<dbReference type="PANTHER" id="PTHR12751:SF18">
    <property type="entry name" value="PHOSPHATASE AND ACTIN REGULATOR 1"/>
    <property type="match status" value="1"/>
</dbReference>
<evidence type="ECO:0000313" key="3">
    <source>
        <dbReference type="Proteomes" id="UP001140217"/>
    </source>
</evidence>
<keyword evidence="3" id="KW-1185">Reference proteome</keyword>
<dbReference type="GO" id="GO:0003779">
    <property type="term" value="F:actin binding"/>
    <property type="evidence" value="ECO:0007669"/>
    <property type="project" value="TreeGrafter"/>
</dbReference>
<dbReference type="AlphaFoldDB" id="A0A9W8HER8"/>
<dbReference type="OrthoDB" id="5563016at2759"/>
<sequence>MAPSRKLVAALVRAAQLDGLRQLQRTIRPGGASDTTSSSNSSCSSSDGGGGNAGGNSHGDPRRQLVKRPSKVFRFNELVAVYETWDRDEYDRRGMPTARLDAELIEQIKQELNEFKTHEMRVHAESRANTHIIC</sequence>
<dbReference type="EMBL" id="JANBUL010000086">
    <property type="protein sequence ID" value="KAJ2781994.1"/>
    <property type="molecule type" value="Genomic_DNA"/>
</dbReference>